<dbReference type="PANTHER" id="PTHR47954">
    <property type="entry name" value="OS09G0275400 PROTEIN-RELATED"/>
    <property type="match status" value="1"/>
</dbReference>
<dbReference type="Proteomes" id="UP000015105">
    <property type="component" value="Chromosome 4D"/>
</dbReference>
<dbReference type="InterPro" id="IPR001128">
    <property type="entry name" value="Cyt_P450"/>
</dbReference>
<reference evidence="3" key="1">
    <citation type="journal article" date="2014" name="Science">
        <title>Ancient hybridizations among the ancestral genomes of bread wheat.</title>
        <authorList>
            <consortium name="International Wheat Genome Sequencing Consortium,"/>
            <person name="Marcussen T."/>
            <person name="Sandve S.R."/>
            <person name="Heier L."/>
            <person name="Spannagl M."/>
            <person name="Pfeifer M."/>
            <person name="Jakobsen K.S."/>
            <person name="Wulff B.B."/>
            <person name="Steuernagel B."/>
            <person name="Mayer K.F."/>
            <person name="Olsen O.A."/>
        </authorList>
    </citation>
    <scope>NUCLEOTIDE SEQUENCE [LARGE SCALE GENOMIC DNA]</scope>
    <source>
        <strain evidence="3">cv. AL8/78</strain>
    </source>
</reference>
<dbReference type="Gene3D" id="1.10.630.10">
    <property type="entry name" value="Cytochrome P450"/>
    <property type="match status" value="1"/>
</dbReference>
<evidence type="ECO:0000313" key="2">
    <source>
        <dbReference type="EnsemblPlants" id="AET4Gv20497100.1"/>
    </source>
</evidence>
<dbReference type="PANTHER" id="PTHR47954:SF1">
    <property type="entry name" value="OS02G0217300 PROTEIN"/>
    <property type="match status" value="1"/>
</dbReference>
<reference evidence="2" key="4">
    <citation type="submission" date="2019-03" db="UniProtKB">
        <authorList>
            <consortium name="EnsemblPlants"/>
        </authorList>
    </citation>
    <scope>IDENTIFICATION</scope>
</reference>
<dbReference type="GO" id="GO:0020037">
    <property type="term" value="F:heme binding"/>
    <property type="evidence" value="ECO:0007669"/>
    <property type="project" value="InterPro"/>
</dbReference>
<reference evidence="2" key="3">
    <citation type="journal article" date="2017" name="Nature">
        <title>Genome sequence of the progenitor of the wheat D genome Aegilops tauschii.</title>
        <authorList>
            <person name="Luo M.C."/>
            <person name="Gu Y.Q."/>
            <person name="Puiu D."/>
            <person name="Wang H."/>
            <person name="Twardziok S.O."/>
            <person name="Deal K.R."/>
            <person name="Huo N."/>
            <person name="Zhu T."/>
            <person name="Wang L."/>
            <person name="Wang Y."/>
            <person name="McGuire P.E."/>
            <person name="Liu S."/>
            <person name="Long H."/>
            <person name="Ramasamy R.K."/>
            <person name="Rodriguez J.C."/>
            <person name="Van S.L."/>
            <person name="Yuan L."/>
            <person name="Wang Z."/>
            <person name="Xia Z."/>
            <person name="Xiao L."/>
            <person name="Anderson O.D."/>
            <person name="Ouyang S."/>
            <person name="Liang Y."/>
            <person name="Zimin A.V."/>
            <person name="Pertea G."/>
            <person name="Qi P."/>
            <person name="Bennetzen J.L."/>
            <person name="Dai X."/>
            <person name="Dawson M.W."/>
            <person name="Muller H.G."/>
            <person name="Kugler K."/>
            <person name="Rivarola-Duarte L."/>
            <person name="Spannagl M."/>
            <person name="Mayer K.F.X."/>
            <person name="Lu F.H."/>
            <person name="Bevan M.W."/>
            <person name="Leroy P."/>
            <person name="Li P."/>
            <person name="You F.M."/>
            <person name="Sun Q."/>
            <person name="Liu Z."/>
            <person name="Lyons E."/>
            <person name="Wicker T."/>
            <person name="Salzberg S.L."/>
            <person name="Devos K.M."/>
            <person name="Dvorak J."/>
        </authorList>
    </citation>
    <scope>NUCLEOTIDE SEQUENCE [LARGE SCALE GENOMIC DNA]</scope>
    <source>
        <strain evidence="2">cv. AL8/78</strain>
    </source>
</reference>
<dbReference type="GO" id="GO:0005506">
    <property type="term" value="F:iron ion binding"/>
    <property type="evidence" value="ECO:0007669"/>
    <property type="project" value="InterPro"/>
</dbReference>
<proteinExistence type="predicted"/>
<dbReference type="EnsemblPlants" id="AET4Gv20497100.1">
    <property type="protein sequence ID" value="AET4Gv20497100.1"/>
    <property type="gene ID" value="AET4Gv20497100"/>
</dbReference>
<feature type="region of interest" description="Disordered" evidence="1">
    <location>
        <begin position="1"/>
        <end position="38"/>
    </location>
</feature>
<evidence type="ECO:0000256" key="1">
    <source>
        <dbReference type="SAM" id="MobiDB-lite"/>
    </source>
</evidence>
<accession>A0A453IA44</accession>
<dbReference type="SUPFAM" id="SSF48264">
    <property type="entry name" value="Cytochrome P450"/>
    <property type="match status" value="1"/>
</dbReference>
<dbReference type="Pfam" id="PF00067">
    <property type="entry name" value="p450"/>
    <property type="match status" value="1"/>
</dbReference>
<protein>
    <submittedName>
        <fullName evidence="2">Uncharacterized protein</fullName>
    </submittedName>
</protein>
<reference evidence="2" key="5">
    <citation type="journal article" date="2021" name="G3 (Bethesda)">
        <title>Aegilops tauschii genome assembly Aet v5.0 features greater sequence contiguity and improved annotation.</title>
        <authorList>
            <person name="Wang L."/>
            <person name="Zhu T."/>
            <person name="Rodriguez J.C."/>
            <person name="Deal K.R."/>
            <person name="Dubcovsky J."/>
            <person name="McGuire P.E."/>
            <person name="Lux T."/>
            <person name="Spannagl M."/>
            <person name="Mayer K.F.X."/>
            <person name="Baldrich P."/>
            <person name="Meyers B.C."/>
            <person name="Huo N."/>
            <person name="Gu Y.Q."/>
            <person name="Zhou H."/>
            <person name="Devos K.M."/>
            <person name="Bennetzen J.L."/>
            <person name="Unver T."/>
            <person name="Budak H."/>
            <person name="Gulick P.J."/>
            <person name="Galiba G."/>
            <person name="Kalapos B."/>
            <person name="Nelson D.R."/>
            <person name="Li P."/>
            <person name="You F.M."/>
            <person name="Luo M.C."/>
            <person name="Dvorak J."/>
        </authorList>
    </citation>
    <scope>NUCLEOTIDE SEQUENCE [LARGE SCALE GENOMIC DNA]</scope>
    <source>
        <strain evidence="2">cv. AL8/78</strain>
    </source>
</reference>
<dbReference type="Gramene" id="AET4Gv20497100.1">
    <property type="protein sequence ID" value="AET4Gv20497100.1"/>
    <property type="gene ID" value="AET4Gv20497100"/>
</dbReference>
<keyword evidence="3" id="KW-1185">Reference proteome</keyword>
<evidence type="ECO:0000313" key="3">
    <source>
        <dbReference type="Proteomes" id="UP000015105"/>
    </source>
</evidence>
<dbReference type="GO" id="GO:0004497">
    <property type="term" value="F:monooxygenase activity"/>
    <property type="evidence" value="ECO:0007669"/>
    <property type="project" value="InterPro"/>
</dbReference>
<name>A0A453IA44_AEGTS</name>
<organism evidence="2 3">
    <name type="scientific">Aegilops tauschii subsp. strangulata</name>
    <name type="common">Goatgrass</name>
    <dbReference type="NCBI Taxonomy" id="200361"/>
    <lineage>
        <taxon>Eukaryota</taxon>
        <taxon>Viridiplantae</taxon>
        <taxon>Streptophyta</taxon>
        <taxon>Embryophyta</taxon>
        <taxon>Tracheophyta</taxon>
        <taxon>Spermatophyta</taxon>
        <taxon>Magnoliopsida</taxon>
        <taxon>Liliopsida</taxon>
        <taxon>Poales</taxon>
        <taxon>Poaceae</taxon>
        <taxon>BOP clade</taxon>
        <taxon>Pooideae</taxon>
        <taxon>Triticodae</taxon>
        <taxon>Triticeae</taxon>
        <taxon>Triticinae</taxon>
        <taxon>Aegilops</taxon>
    </lineage>
</organism>
<dbReference type="AlphaFoldDB" id="A0A453IA44"/>
<sequence>MEAACHRQHAPPLGRAPAPRPEGPGRRTRPAHDAPARGTPLVVVSSREMAREVLRTHDANFATRPRLLAGETLMYGCSDILFSPSGTYWRKLRPLCAAEILSANRVRSFRHIREQEVRRVFKLENE</sequence>
<reference evidence="3" key="2">
    <citation type="journal article" date="2017" name="Nat. Plants">
        <title>The Aegilops tauschii genome reveals multiple impacts of transposons.</title>
        <authorList>
            <person name="Zhao G."/>
            <person name="Zou C."/>
            <person name="Li K."/>
            <person name="Wang K."/>
            <person name="Li T."/>
            <person name="Gao L."/>
            <person name="Zhang X."/>
            <person name="Wang H."/>
            <person name="Yang Z."/>
            <person name="Liu X."/>
            <person name="Jiang W."/>
            <person name="Mao L."/>
            <person name="Kong X."/>
            <person name="Jiao Y."/>
            <person name="Jia J."/>
        </authorList>
    </citation>
    <scope>NUCLEOTIDE SEQUENCE [LARGE SCALE GENOMIC DNA]</scope>
    <source>
        <strain evidence="3">cv. AL8/78</strain>
    </source>
</reference>
<dbReference type="GO" id="GO:0016705">
    <property type="term" value="F:oxidoreductase activity, acting on paired donors, with incorporation or reduction of molecular oxygen"/>
    <property type="evidence" value="ECO:0007669"/>
    <property type="project" value="InterPro"/>
</dbReference>
<dbReference type="InterPro" id="IPR036396">
    <property type="entry name" value="Cyt_P450_sf"/>
</dbReference>